<evidence type="ECO:0000313" key="2">
    <source>
        <dbReference type="Proteomes" id="UP000318833"/>
    </source>
</evidence>
<dbReference type="EMBL" id="VLNR01000029">
    <property type="protein sequence ID" value="TSE07791.1"/>
    <property type="molecule type" value="Genomic_DNA"/>
</dbReference>
<sequence>MKTYIALLRGINVSGQKKIIMADLKIMFEELGCTSVSTYIQSGNIVFQHKKDMLTLTDIIKKEILTQFGFDVPVLVLTREMLTTIYDNNPFLKRLEAKEIEEKKMYFTLLSRMPDHKDIEDVESTTARSGNEEFVIAKDVVYFYAANGYGKTKLNNNFFEKKLQSTATTRNLKTVIKLLELSKLD</sequence>
<dbReference type="Proteomes" id="UP000318833">
    <property type="component" value="Unassembled WGS sequence"/>
</dbReference>
<keyword evidence="2" id="KW-1185">Reference proteome</keyword>
<accession>A0A554VIW3</accession>
<dbReference type="PIRSF" id="PIRSF008502">
    <property type="entry name" value="UCP008502"/>
    <property type="match status" value="1"/>
</dbReference>
<proteinExistence type="predicted"/>
<dbReference type="Gene3D" id="3.30.70.1260">
    <property type="entry name" value="bacterial protein sp0830 like"/>
    <property type="match status" value="1"/>
</dbReference>
<dbReference type="PANTHER" id="PTHR36439:SF1">
    <property type="entry name" value="DUF1697 DOMAIN-CONTAINING PROTEIN"/>
    <property type="match status" value="1"/>
</dbReference>
<dbReference type="RefSeq" id="WP_143916977.1">
    <property type="nucleotide sequence ID" value="NZ_CANMIK010000031.1"/>
</dbReference>
<dbReference type="Gene3D" id="3.30.70.1280">
    <property type="entry name" value="SP0830-like domains"/>
    <property type="match status" value="1"/>
</dbReference>
<name>A0A554VIW3_9FLAO</name>
<evidence type="ECO:0000313" key="1">
    <source>
        <dbReference type="EMBL" id="TSE07791.1"/>
    </source>
</evidence>
<comment type="caution">
    <text evidence="1">The sequence shown here is derived from an EMBL/GenBank/DDBJ whole genome shotgun (WGS) entry which is preliminary data.</text>
</comment>
<dbReference type="OrthoDB" id="9806494at2"/>
<protein>
    <submittedName>
        <fullName evidence="1">DUF1697 domain-containing protein</fullName>
    </submittedName>
</protein>
<dbReference type="SUPFAM" id="SSF160379">
    <property type="entry name" value="SP0830-like"/>
    <property type="match status" value="1"/>
</dbReference>
<gene>
    <name evidence="1" type="ORF">FOF46_14650</name>
</gene>
<organism evidence="1 2">
    <name type="scientific">Aquimarina algiphila</name>
    <dbReference type="NCBI Taxonomy" id="2047982"/>
    <lineage>
        <taxon>Bacteria</taxon>
        <taxon>Pseudomonadati</taxon>
        <taxon>Bacteroidota</taxon>
        <taxon>Flavobacteriia</taxon>
        <taxon>Flavobacteriales</taxon>
        <taxon>Flavobacteriaceae</taxon>
        <taxon>Aquimarina</taxon>
    </lineage>
</organism>
<dbReference type="PANTHER" id="PTHR36439">
    <property type="entry name" value="BLL4334 PROTEIN"/>
    <property type="match status" value="1"/>
</dbReference>
<reference evidence="1 2" key="1">
    <citation type="submission" date="2019-07" db="EMBL/GenBank/DDBJ databases">
        <title>The draft genome sequence of Aquimarina algiphila M91.</title>
        <authorList>
            <person name="Meng X."/>
        </authorList>
    </citation>
    <scope>NUCLEOTIDE SEQUENCE [LARGE SCALE GENOMIC DNA]</scope>
    <source>
        <strain evidence="1 2">M91</strain>
    </source>
</reference>
<dbReference type="InterPro" id="IPR012545">
    <property type="entry name" value="DUF1697"/>
</dbReference>
<dbReference type="AlphaFoldDB" id="A0A554VIW3"/>
<dbReference type="Pfam" id="PF08002">
    <property type="entry name" value="DUF1697"/>
    <property type="match status" value="1"/>
</dbReference>